<feature type="compositionally biased region" description="Basic and acidic residues" evidence="1">
    <location>
        <begin position="228"/>
        <end position="238"/>
    </location>
</feature>
<feature type="compositionally biased region" description="Basic and acidic residues" evidence="1">
    <location>
        <begin position="372"/>
        <end position="385"/>
    </location>
</feature>
<feature type="compositionally biased region" description="Basic and acidic residues" evidence="1">
    <location>
        <begin position="138"/>
        <end position="149"/>
    </location>
</feature>
<feature type="compositionally biased region" description="Basic residues" evidence="1">
    <location>
        <begin position="218"/>
        <end position="227"/>
    </location>
</feature>
<dbReference type="AlphaFoldDB" id="A0AA39GRS1"/>
<feature type="compositionally biased region" description="Basic and acidic residues" evidence="1">
    <location>
        <begin position="73"/>
        <end position="84"/>
    </location>
</feature>
<proteinExistence type="predicted"/>
<gene>
    <name evidence="2" type="ORF">NLU13_1857</name>
</gene>
<feature type="compositionally biased region" description="Basic and acidic residues" evidence="1">
    <location>
        <begin position="312"/>
        <end position="324"/>
    </location>
</feature>
<feature type="compositionally biased region" description="Basic and acidic residues" evidence="1">
    <location>
        <begin position="345"/>
        <end position="365"/>
    </location>
</feature>
<protein>
    <submittedName>
        <fullName evidence="2">Uncharacterized protein</fullName>
    </submittedName>
</protein>
<keyword evidence="3" id="KW-1185">Reference proteome</keyword>
<feature type="compositionally biased region" description="Polar residues" evidence="1">
    <location>
        <begin position="463"/>
        <end position="474"/>
    </location>
</feature>
<name>A0AA39GRS1_SARSR</name>
<accession>A0AA39GRS1</accession>
<dbReference type="Proteomes" id="UP001175261">
    <property type="component" value="Unassembled WGS sequence"/>
</dbReference>
<feature type="compositionally biased region" description="Polar residues" evidence="1">
    <location>
        <begin position="570"/>
        <end position="579"/>
    </location>
</feature>
<evidence type="ECO:0000313" key="3">
    <source>
        <dbReference type="Proteomes" id="UP001175261"/>
    </source>
</evidence>
<feature type="compositionally biased region" description="Basic and acidic residues" evidence="1">
    <location>
        <begin position="393"/>
        <end position="416"/>
    </location>
</feature>
<comment type="caution">
    <text evidence="2">The sequence shown here is derived from an EMBL/GenBank/DDBJ whole genome shotgun (WGS) entry which is preliminary data.</text>
</comment>
<organism evidence="2 3">
    <name type="scientific">Sarocladium strictum</name>
    <name type="common">Black bundle disease fungus</name>
    <name type="synonym">Acremonium strictum</name>
    <dbReference type="NCBI Taxonomy" id="5046"/>
    <lineage>
        <taxon>Eukaryota</taxon>
        <taxon>Fungi</taxon>
        <taxon>Dikarya</taxon>
        <taxon>Ascomycota</taxon>
        <taxon>Pezizomycotina</taxon>
        <taxon>Sordariomycetes</taxon>
        <taxon>Hypocreomycetidae</taxon>
        <taxon>Hypocreales</taxon>
        <taxon>Sarocladiaceae</taxon>
        <taxon>Sarocladium</taxon>
    </lineage>
</organism>
<sequence length="944" mass="105400">MGDSLNIHSLLETGYFTTSRARAGASSVPQGSFSITNDLAESGAHQSPGPASPASPLPDSITDPFLPQAVPRLFEKSLEPRKPSESVAAPVRPVSLPPPTVEDEVESLAKEHGSPPVSDHPEEHPQSRGQFQQESIMEEVHEHNPERRFVVVTGQPKSDSSGSDDDAHRPKKPERRRSRRPSLDGQQPNLKPDRRREPSYDPVFDDQRDADPPAPGLTRRRSERRKSRNELPRIDTSSRAEQPSGRPRTKSAVGGPRPDFFEPDGSRQHGNSMLSPEVIKHGSSRREQPYHGYGPSASPNGRPGNARSLSHTADERSFEAREYSRGNLSPTAPKRSGPNYNNGTRDSRHFSTDKSSEPRIREEFPPQRSHRREGSKSHVRSDEPPLRGPSTGRSREPRPRREDSRSSDERSRDARISTRRRRDSVVIQDERRSMPNVVNGAASSPAVRPPSRGSNLPLASPKVSVSSDLQSSDGRNGLAGAAAVAAGAAGVAALGAEALKSRKTNLPYPEEDYLTHSPGPVPSKNTQTYPEIPSSSVPPDAPTIAHPSAEIPPEPPATITVASPAPTPPLNSQAWQPSSFIPERDGLPVEKPMGAYRRYSENVDSSGPPRLPECRYIKPVTGIQNWLTLPRSDFNICTGCYTAVFADTDYRTHFQPMLYAADRPIACDFGSSPWYRIAWLLTLRNEMSDLRLFYAISHIATTSRNQPCPGDRKSTRVWLTIIDPYTRRPIPNFAVCVQCAQTVEALLPNMKGIFVPLDPRSEPSRNFCALHFTPKRSEFVMYFDALETASDKALLLKQPPDLDALSQELEKLCSSQECPRDDPVPDGYWHVMQYLPDFTVCEKCFGEVVRPRINEEGVLARNFYQKPQRVANATCQLYSDRMRDVFRRACRRSDTEYLAMKVHERARKENEIHSKLLKLDRKGHDPAWTAEQVKRLVDEWKEWE</sequence>
<feature type="compositionally biased region" description="Basic and acidic residues" evidence="1">
    <location>
        <begin position="191"/>
        <end position="211"/>
    </location>
</feature>
<feature type="compositionally biased region" description="Basic and acidic residues" evidence="1">
    <location>
        <begin position="107"/>
        <end position="126"/>
    </location>
</feature>
<evidence type="ECO:0000256" key="1">
    <source>
        <dbReference type="SAM" id="MobiDB-lite"/>
    </source>
</evidence>
<feature type="compositionally biased region" description="Basic residues" evidence="1">
    <location>
        <begin position="169"/>
        <end position="180"/>
    </location>
</feature>
<feature type="compositionally biased region" description="Basic and acidic residues" evidence="1">
    <location>
        <begin position="278"/>
        <end position="289"/>
    </location>
</feature>
<dbReference type="EMBL" id="JAPDFR010000001">
    <property type="protein sequence ID" value="KAK0392362.1"/>
    <property type="molecule type" value="Genomic_DNA"/>
</dbReference>
<feature type="region of interest" description="Disordered" evidence="1">
    <location>
        <begin position="21"/>
        <end position="486"/>
    </location>
</feature>
<feature type="compositionally biased region" description="Polar residues" evidence="1">
    <location>
        <begin position="523"/>
        <end position="537"/>
    </location>
</feature>
<evidence type="ECO:0000313" key="2">
    <source>
        <dbReference type="EMBL" id="KAK0392362.1"/>
    </source>
</evidence>
<reference evidence="2" key="1">
    <citation type="submission" date="2022-10" db="EMBL/GenBank/DDBJ databases">
        <title>Determination and structural analysis of whole genome sequence of Sarocladium strictum F4-1.</title>
        <authorList>
            <person name="Hu L."/>
            <person name="Jiang Y."/>
        </authorList>
    </citation>
    <scope>NUCLEOTIDE SEQUENCE</scope>
    <source>
        <strain evidence="2">F4-1</strain>
    </source>
</reference>
<feature type="compositionally biased region" description="Polar residues" evidence="1">
    <location>
        <begin position="27"/>
        <end position="39"/>
    </location>
</feature>
<feature type="region of interest" description="Disordered" evidence="1">
    <location>
        <begin position="507"/>
        <end position="582"/>
    </location>
</feature>